<reference evidence="1 2" key="1">
    <citation type="submission" date="2016-10" db="EMBL/GenBank/DDBJ databases">
        <authorList>
            <person name="de Groot N.N."/>
        </authorList>
    </citation>
    <scope>NUCLEOTIDE SEQUENCE [LARGE SCALE GENOMIC DNA]</scope>
    <source>
        <strain evidence="1 2">DSM 8423</strain>
    </source>
</reference>
<keyword evidence="2" id="KW-1185">Reference proteome</keyword>
<sequence>MKDSKREIVVVPNPALEEEIRNRAESSELSCAGAMGIAAQFGESTQDLGQRLDAMKIRLVKCQLGLYGYKPEKKIVQPAAEVSAELEEEIRQAMQGKSLPCLAAWAIAKKRSIPKMAVSSACEALKIKISPCQLGAF</sequence>
<dbReference type="STRING" id="43775.SAMN04489760_10139"/>
<gene>
    <name evidence="1" type="ORF">SAMN04489760_10139</name>
</gene>
<protein>
    <submittedName>
        <fullName evidence="1">Uncharacterized protein</fullName>
    </submittedName>
</protein>
<evidence type="ECO:0000313" key="2">
    <source>
        <dbReference type="Proteomes" id="UP000198744"/>
    </source>
</evidence>
<name>A0A1H7UAM7_9BACT</name>
<dbReference type="OrthoDB" id="5420904at2"/>
<organism evidence="1 2">
    <name type="scientific">Syntrophus gentianae</name>
    <dbReference type="NCBI Taxonomy" id="43775"/>
    <lineage>
        <taxon>Bacteria</taxon>
        <taxon>Pseudomonadati</taxon>
        <taxon>Thermodesulfobacteriota</taxon>
        <taxon>Syntrophia</taxon>
        <taxon>Syntrophales</taxon>
        <taxon>Syntrophaceae</taxon>
        <taxon>Syntrophus</taxon>
    </lineage>
</organism>
<dbReference type="EMBL" id="FOBS01000001">
    <property type="protein sequence ID" value="SEL93357.1"/>
    <property type="molecule type" value="Genomic_DNA"/>
</dbReference>
<dbReference type="RefSeq" id="WP_093881763.1">
    <property type="nucleotide sequence ID" value="NZ_FOBS01000001.1"/>
</dbReference>
<accession>A0A1H7UAM7</accession>
<dbReference type="AlphaFoldDB" id="A0A1H7UAM7"/>
<proteinExistence type="predicted"/>
<evidence type="ECO:0000313" key="1">
    <source>
        <dbReference type="EMBL" id="SEL93357.1"/>
    </source>
</evidence>
<dbReference type="Proteomes" id="UP000198744">
    <property type="component" value="Unassembled WGS sequence"/>
</dbReference>